<sequence length="560" mass="64263">MKTTLINKWNIITRFAIKNASLITITFLTGLFYNVLTILIPISIGKFYELSFDFSSHRLAAFKFIPYMDAKDFKSFILFFTILVLLRLFFEYLNRYGIGLTGERFSKSLRERLFNNQLQIHMGIYDSKGIGKYLLRYSGDLKSIQNYMKNGLIRFIQDIVLLCIVIIAIGYFDPLLALLITGCLLASSVLLWILNKALYKASLERRNSRSGMLSFVNTRLRGIITLKAFNKYQPETKRYKKRSDNLYDIGKRYTQIVSLLQAMIPAITYGMLGVIMFYVFSSTQKATNTLGVSSLLVLILLIISILPVLRRSLRVSIVWKLGSISFIKLIDILTLPKENELSFKQLSFKDEEIIFKDVDFEYPNTSKPVFKDLGLSISPKSTTLFQGKSGAGKSTFVRLLLKLMSPTNGHISFGNHCCSELSEKTIRKNVAIVSKDFPLYGKDVYEALVYNRKESNKEKAKFLLEHLQQFEDEKNQLQLDSKIGDLGNNLTSGQQKILMYCRALLTKKPILILEEPLKELNTQTQKLLLQMLKSIQDQKTLILLDDHKVKGFDIDKVHYL</sequence>
<keyword evidence="10" id="KW-1185">Reference proteome</keyword>
<evidence type="ECO:0000313" key="10">
    <source>
        <dbReference type="Proteomes" id="UP001327027"/>
    </source>
</evidence>
<gene>
    <name evidence="9" type="ORF">U6A24_13385</name>
</gene>
<dbReference type="InterPro" id="IPR036640">
    <property type="entry name" value="ABC1_TM_sf"/>
</dbReference>
<feature type="transmembrane region" description="Helical" evidence="6">
    <location>
        <begin position="256"/>
        <end position="280"/>
    </location>
</feature>
<dbReference type="GO" id="GO:0005524">
    <property type="term" value="F:ATP binding"/>
    <property type="evidence" value="ECO:0007669"/>
    <property type="project" value="UniProtKB-KW"/>
</dbReference>
<dbReference type="InterPro" id="IPR003439">
    <property type="entry name" value="ABC_transporter-like_ATP-bd"/>
</dbReference>
<dbReference type="PROSITE" id="PS50929">
    <property type="entry name" value="ABC_TM1F"/>
    <property type="match status" value="1"/>
</dbReference>
<evidence type="ECO:0000256" key="1">
    <source>
        <dbReference type="ARBA" id="ARBA00004651"/>
    </source>
</evidence>
<keyword evidence="9" id="KW-0067">ATP-binding</keyword>
<dbReference type="Gene3D" id="3.40.50.300">
    <property type="entry name" value="P-loop containing nucleotide triphosphate hydrolases"/>
    <property type="match status" value="1"/>
</dbReference>
<evidence type="ECO:0000256" key="4">
    <source>
        <dbReference type="ARBA" id="ARBA00023136"/>
    </source>
</evidence>
<reference evidence="9 10" key="1">
    <citation type="journal article" date="2013" name="Int. J. Syst. Evol. Microbiol.">
        <title>Aquimarina gracilis sp. nov., isolated from the gut microflora of a mussel, Mytilus coruscus, and emended description of Aquimarina spongiae.</title>
        <authorList>
            <person name="Park S.C."/>
            <person name="Choe H.N."/>
            <person name="Baik K.S."/>
            <person name="Seong C.N."/>
        </authorList>
    </citation>
    <scope>NUCLEOTIDE SEQUENCE [LARGE SCALE GENOMIC DNA]</scope>
    <source>
        <strain evidence="9 10">PSC32</strain>
    </source>
</reference>
<feature type="domain" description="ABC transporter" evidence="7">
    <location>
        <begin position="353"/>
        <end position="560"/>
    </location>
</feature>
<proteinExistence type="predicted"/>
<evidence type="ECO:0000313" key="9">
    <source>
        <dbReference type="EMBL" id="MEB3346464.1"/>
    </source>
</evidence>
<dbReference type="PROSITE" id="PS50893">
    <property type="entry name" value="ABC_TRANSPORTER_2"/>
    <property type="match status" value="1"/>
</dbReference>
<accession>A0ABU5ZX53</accession>
<feature type="coiled-coil region" evidence="5">
    <location>
        <begin position="453"/>
        <end position="480"/>
    </location>
</feature>
<evidence type="ECO:0000259" key="7">
    <source>
        <dbReference type="PROSITE" id="PS50893"/>
    </source>
</evidence>
<keyword evidence="3 6" id="KW-1133">Transmembrane helix</keyword>
<protein>
    <submittedName>
        <fullName evidence="9">ABC transporter ATP-binding protein</fullName>
    </submittedName>
</protein>
<dbReference type="Gene3D" id="1.20.1560.10">
    <property type="entry name" value="ABC transporter type 1, transmembrane domain"/>
    <property type="match status" value="1"/>
</dbReference>
<keyword evidence="5" id="KW-0175">Coiled coil</keyword>
<dbReference type="PANTHER" id="PTHR43394:SF1">
    <property type="entry name" value="ATP-BINDING CASSETTE SUB-FAMILY B MEMBER 10, MITOCHONDRIAL"/>
    <property type="match status" value="1"/>
</dbReference>
<keyword evidence="9" id="KW-0547">Nucleotide-binding</keyword>
<dbReference type="InterPro" id="IPR011527">
    <property type="entry name" value="ABC1_TM_dom"/>
</dbReference>
<comment type="caution">
    <text evidence="9">The sequence shown here is derived from an EMBL/GenBank/DDBJ whole genome shotgun (WGS) entry which is preliminary data.</text>
</comment>
<evidence type="ECO:0000256" key="5">
    <source>
        <dbReference type="SAM" id="Coils"/>
    </source>
</evidence>
<organism evidence="9 10">
    <name type="scientific">Aquimarina gracilis</name>
    <dbReference type="NCBI Taxonomy" id="874422"/>
    <lineage>
        <taxon>Bacteria</taxon>
        <taxon>Pseudomonadati</taxon>
        <taxon>Bacteroidota</taxon>
        <taxon>Flavobacteriia</taxon>
        <taxon>Flavobacteriales</taxon>
        <taxon>Flavobacteriaceae</taxon>
        <taxon>Aquimarina</taxon>
    </lineage>
</organism>
<dbReference type="Pfam" id="PF00664">
    <property type="entry name" value="ABC_membrane"/>
    <property type="match status" value="1"/>
</dbReference>
<dbReference type="InterPro" id="IPR027417">
    <property type="entry name" value="P-loop_NTPase"/>
</dbReference>
<name>A0ABU5ZX53_9FLAO</name>
<evidence type="ECO:0000259" key="8">
    <source>
        <dbReference type="PROSITE" id="PS50929"/>
    </source>
</evidence>
<dbReference type="Pfam" id="PF00005">
    <property type="entry name" value="ABC_tran"/>
    <property type="match status" value="1"/>
</dbReference>
<dbReference type="PANTHER" id="PTHR43394">
    <property type="entry name" value="ATP-DEPENDENT PERMEASE MDL1, MITOCHONDRIAL"/>
    <property type="match status" value="1"/>
</dbReference>
<dbReference type="SUPFAM" id="SSF52540">
    <property type="entry name" value="P-loop containing nucleoside triphosphate hydrolases"/>
    <property type="match status" value="1"/>
</dbReference>
<keyword evidence="2 6" id="KW-0812">Transmembrane</keyword>
<comment type="subcellular location">
    <subcellularLocation>
        <location evidence="1">Cell membrane</location>
        <topology evidence="1">Multi-pass membrane protein</topology>
    </subcellularLocation>
</comment>
<dbReference type="EMBL" id="JAYKLX010000006">
    <property type="protein sequence ID" value="MEB3346464.1"/>
    <property type="molecule type" value="Genomic_DNA"/>
</dbReference>
<dbReference type="RefSeq" id="WP_324180493.1">
    <property type="nucleotide sequence ID" value="NZ_BAABAW010000006.1"/>
</dbReference>
<dbReference type="SUPFAM" id="SSF90123">
    <property type="entry name" value="ABC transporter transmembrane region"/>
    <property type="match status" value="1"/>
</dbReference>
<evidence type="ECO:0000256" key="2">
    <source>
        <dbReference type="ARBA" id="ARBA00022692"/>
    </source>
</evidence>
<dbReference type="Proteomes" id="UP001327027">
    <property type="component" value="Unassembled WGS sequence"/>
</dbReference>
<feature type="domain" description="ABC transmembrane type-1" evidence="8">
    <location>
        <begin position="25"/>
        <end position="321"/>
    </location>
</feature>
<dbReference type="CDD" id="cd07346">
    <property type="entry name" value="ABC_6TM_exporters"/>
    <property type="match status" value="1"/>
</dbReference>
<keyword evidence="4 6" id="KW-0472">Membrane</keyword>
<evidence type="ECO:0000256" key="3">
    <source>
        <dbReference type="ARBA" id="ARBA00022989"/>
    </source>
</evidence>
<feature type="transmembrane region" description="Helical" evidence="6">
    <location>
        <begin position="292"/>
        <end position="309"/>
    </location>
</feature>
<feature type="transmembrane region" description="Helical" evidence="6">
    <location>
        <begin position="21"/>
        <end position="44"/>
    </location>
</feature>
<feature type="transmembrane region" description="Helical" evidence="6">
    <location>
        <begin position="73"/>
        <end position="90"/>
    </location>
</feature>
<feature type="transmembrane region" description="Helical" evidence="6">
    <location>
        <begin position="152"/>
        <end position="172"/>
    </location>
</feature>
<dbReference type="InterPro" id="IPR039421">
    <property type="entry name" value="Type_1_exporter"/>
</dbReference>
<feature type="transmembrane region" description="Helical" evidence="6">
    <location>
        <begin position="178"/>
        <end position="199"/>
    </location>
</feature>
<evidence type="ECO:0000256" key="6">
    <source>
        <dbReference type="SAM" id="Phobius"/>
    </source>
</evidence>